<evidence type="ECO:0000259" key="6">
    <source>
        <dbReference type="PROSITE" id="PS50885"/>
    </source>
</evidence>
<evidence type="ECO:0000313" key="10">
    <source>
        <dbReference type="Proteomes" id="UP000476820"/>
    </source>
</evidence>
<evidence type="ECO:0000256" key="4">
    <source>
        <dbReference type="SAM" id="Phobius"/>
    </source>
</evidence>
<dbReference type="InterPro" id="IPR003660">
    <property type="entry name" value="HAMP_dom"/>
</dbReference>
<evidence type="ECO:0000313" key="7">
    <source>
        <dbReference type="EMBL" id="NFF88835.1"/>
    </source>
</evidence>
<dbReference type="EMBL" id="SWVK01000024">
    <property type="protein sequence ID" value="NFN36499.1"/>
    <property type="molecule type" value="Genomic_DNA"/>
</dbReference>
<dbReference type="Gene3D" id="1.10.287.950">
    <property type="entry name" value="Methyl-accepting chemotaxis protein"/>
    <property type="match status" value="1"/>
</dbReference>
<evidence type="ECO:0000256" key="3">
    <source>
        <dbReference type="PROSITE-ProRule" id="PRU00284"/>
    </source>
</evidence>
<evidence type="ECO:0000256" key="1">
    <source>
        <dbReference type="ARBA" id="ARBA00023224"/>
    </source>
</evidence>
<gene>
    <name evidence="7" type="ORF">FC774_13315</name>
    <name evidence="8" type="ORF">FDB51_15555</name>
</gene>
<dbReference type="SMART" id="SM00304">
    <property type="entry name" value="HAMP"/>
    <property type="match status" value="1"/>
</dbReference>
<evidence type="ECO:0000256" key="2">
    <source>
        <dbReference type="ARBA" id="ARBA00029447"/>
    </source>
</evidence>
<comment type="caution">
    <text evidence="7">The sequence shown here is derived from an EMBL/GenBank/DDBJ whole genome shotgun (WGS) entry which is preliminary data.</text>
</comment>
<feature type="domain" description="Methyl-accepting transducer" evidence="5">
    <location>
        <begin position="295"/>
        <end position="539"/>
    </location>
</feature>
<keyword evidence="4" id="KW-0812">Transmembrane</keyword>
<organism evidence="7 10">
    <name type="scientific">Clostridium botulinum</name>
    <dbReference type="NCBI Taxonomy" id="1491"/>
    <lineage>
        <taxon>Bacteria</taxon>
        <taxon>Bacillati</taxon>
        <taxon>Bacillota</taxon>
        <taxon>Clostridia</taxon>
        <taxon>Eubacteriales</taxon>
        <taxon>Clostridiaceae</taxon>
        <taxon>Clostridium</taxon>
    </lineage>
</organism>
<dbReference type="CDD" id="cd06225">
    <property type="entry name" value="HAMP"/>
    <property type="match status" value="1"/>
</dbReference>
<dbReference type="Pfam" id="PF00015">
    <property type="entry name" value="MCPsignal"/>
    <property type="match status" value="1"/>
</dbReference>
<dbReference type="GO" id="GO:0007165">
    <property type="term" value="P:signal transduction"/>
    <property type="evidence" value="ECO:0007669"/>
    <property type="project" value="UniProtKB-KW"/>
</dbReference>
<evidence type="ECO:0000313" key="9">
    <source>
        <dbReference type="Proteomes" id="UP000473681"/>
    </source>
</evidence>
<dbReference type="SMART" id="SM00283">
    <property type="entry name" value="MA"/>
    <property type="match status" value="1"/>
</dbReference>
<protein>
    <submittedName>
        <fullName evidence="7">Methyl-accepting chemotaxis protein</fullName>
    </submittedName>
</protein>
<dbReference type="Proteomes" id="UP000476820">
    <property type="component" value="Unassembled WGS sequence"/>
</dbReference>
<feature type="transmembrane region" description="Helical" evidence="4">
    <location>
        <begin position="33"/>
        <end position="50"/>
    </location>
</feature>
<feature type="transmembrane region" description="Helical" evidence="4">
    <location>
        <begin position="212"/>
        <end position="234"/>
    </location>
</feature>
<dbReference type="RefSeq" id="WP_017826518.1">
    <property type="nucleotide sequence ID" value="NZ_LFPA01000152.1"/>
</dbReference>
<dbReference type="OrthoDB" id="1887545at2"/>
<dbReference type="GO" id="GO:0016020">
    <property type="term" value="C:membrane"/>
    <property type="evidence" value="ECO:0007669"/>
    <property type="project" value="InterPro"/>
</dbReference>
<dbReference type="InterPro" id="IPR024478">
    <property type="entry name" value="HlyB_4HB_MCP"/>
</dbReference>
<comment type="similarity">
    <text evidence="2">Belongs to the methyl-accepting chemotaxis (MCP) protein family.</text>
</comment>
<dbReference type="AlphaFoldDB" id="A0A0M1M1T7"/>
<reference evidence="9 10" key="1">
    <citation type="submission" date="2019-04" db="EMBL/GenBank/DDBJ databases">
        <title>Genome sequencing of Clostridium botulinum Groups I-IV and Clostridium butyricum.</title>
        <authorList>
            <person name="Brunt J."/>
            <person name="Van Vliet A.H.M."/>
            <person name="Stringer S.C."/>
            <person name="Carter A.T."/>
            <person name="Peck M.W."/>
        </authorList>
    </citation>
    <scope>NUCLEOTIDE SEQUENCE [LARGE SCALE GENOMIC DNA]</scope>
    <source>
        <strain evidence="7 10">1605</strain>
        <strain evidence="8 9">CB-K-33E</strain>
    </source>
</reference>
<sequence>MFKNIFYTKSKKENYKTNIKFLRKLSVKFKLRSSYIILSLLIFLIAMISIKSIDNVSKNSSKIYNINFKSIQTIDNINSNIKELDSYFMNIFMSSDENEVYKYSNKIKILLQQTNSFVDNYKEIETTEIEKNKFNQLKEYISSLQKCSLDILDLIDQGNLNEANEIYNKEMLRIKNSTYDLLKTLTNLSESNAEKSNVENINVFKSVVVSNIIITLIGLIIAIILIILIGRLILKPLKKIENLAERMSKYDISENIDLNSEDEFGITGELLNRSQENIRALISLIIRESYDLSSLSEELSATVQEVNSKVELVNTSTEDINNSMKQTSKTYSEINNSISNVNNNMEKLSHKAEDGNVNANKIKSKSIKIKKDSEKALNNISNIYSNKKAEILSAIEDVKVVNEIKKMADIIDNISEQTNLLALNASIEAARAGEAGKGFSVVANEVKRLAEESSNAVSTIKNTIKKVELSVNNLLESSNDILSFIGKDINKNLNDYSEISSKYIEDGNFMSDMSNELAILSKEVDSNMEEVGKSIYNIGIDSDKSAENIDNIKNSINDTSLAMKQVLVAAEQQATIALKIDDLIKNFVV</sequence>
<accession>A0A0M1M1T7</accession>
<evidence type="ECO:0000313" key="8">
    <source>
        <dbReference type="EMBL" id="NFN36499.1"/>
    </source>
</evidence>
<dbReference type="Pfam" id="PF12729">
    <property type="entry name" value="4HB_MCP_1"/>
    <property type="match status" value="1"/>
</dbReference>
<name>A0A0M1M1T7_CLOBO</name>
<dbReference type="PROSITE" id="PS50885">
    <property type="entry name" value="HAMP"/>
    <property type="match status" value="1"/>
</dbReference>
<dbReference type="InterPro" id="IPR004089">
    <property type="entry name" value="MCPsignal_dom"/>
</dbReference>
<dbReference type="PANTHER" id="PTHR32089">
    <property type="entry name" value="METHYL-ACCEPTING CHEMOTAXIS PROTEIN MCPB"/>
    <property type="match status" value="1"/>
</dbReference>
<keyword evidence="4" id="KW-1133">Transmembrane helix</keyword>
<keyword evidence="1 3" id="KW-0807">Transducer</keyword>
<keyword evidence="4" id="KW-0472">Membrane</keyword>
<dbReference type="Pfam" id="PF00672">
    <property type="entry name" value="HAMP"/>
    <property type="match status" value="1"/>
</dbReference>
<dbReference type="PROSITE" id="PS50111">
    <property type="entry name" value="CHEMOTAXIS_TRANSDUC_2"/>
    <property type="match status" value="1"/>
</dbReference>
<proteinExistence type="inferred from homology"/>
<evidence type="ECO:0000259" key="5">
    <source>
        <dbReference type="PROSITE" id="PS50111"/>
    </source>
</evidence>
<dbReference type="PANTHER" id="PTHR32089:SF112">
    <property type="entry name" value="LYSOZYME-LIKE PROTEIN-RELATED"/>
    <property type="match status" value="1"/>
</dbReference>
<feature type="domain" description="HAMP" evidence="6">
    <location>
        <begin position="231"/>
        <end position="283"/>
    </location>
</feature>
<dbReference type="Proteomes" id="UP000473681">
    <property type="component" value="Unassembled WGS sequence"/>
</dbReference>
<dbReference type="SUPFAM" id="SSF58104">
    <property type="entry name" value="Methyl-accepting chemotaxis protein (MCP) signaling domain"/>
    <property type="match status" value="1"/>
</dbReference>
<dbReference type="EMBL" id="SWOV01000041">
    <property type="protein sequence ID" value="NFF88835.1"/>
    <property type="molecule type" value="Genomic_DNA"/>
</dbReference>